<evidence type="ECO:0000256" key="1">
    <source>
        <dbReference type="SAM" id="MobiDB-lite"/>
    </source>
</evidence>
<protein>
    <submittedName>
        <fullName evidence="2">Uncharacterized protein</fullName>
    </submittedName>
</protein>
<gene>
    <name evidence="2" type="ORF">P691DRAFT_676454</name>
</gene>
<comment type="caution">
    <text evidence="2">The sequence shown here is derived from an EMBL/GenBank/DDBJ whole genome shotgun (WGS) entry which is preliminary data.</text>
</comment>
<proteinExistence type="predicted"/>
<evidence type="ECO:0000313" key="3">
    <source>
        <dbReference type="Proteomes" id="UP000807342"/>
    </source>
</evidence>
<organism evidence="2 3">
    <name type="scientific">Macrolepiota fuliginosa MF-IS2</name>
    <dbReference type="NCBI Taxonomy" id="1400762"/>
    <lineage>
        <taxon>Eukaryota</taxon>
        <taxon>Fungi</taxon>
        <taxon>Dikarya</taxon>
        <taxon>Basidiomycota</taxon>
        <taxon>Agaricomycotina</taxon>
        <taxon>Agaricomycetes</taxon>
        <taxon>Agaricomycetidae</taxon>
        <taxon>Agaricales</taxon>
        <taxon>Agaricineae</taxon>
        <taxon>Agaricaceae</taxon>
        <taxon>Macrolepiota</taxon>
    </lineage>
</organism>
<feature type="region of interest" description="Disordered" evidence="1">
    <location>
        <begin position="220"/>
        <end position="240"/>
    </location>
</feature>
<dbReference type="Proteomes" id="UP000807342">
    <property type="component" value="Unassembled WGS sequence"/>
</dbReference>
<keyword evidence="3" id="KW-1185">Reference proteome</keyword>
<dbReference type="InterPro" id="IPR045861">
    <property type="entry name" value="CorA_cytoplasmic_dom"/>
</dbReference>
<dbReference type="EMBL" id="MU151329">
    <property type="protein sequence ID" value="KAF9445046.1"/>
    <property type="molecule type" value="Genomic_DNA"/>
</dbReference>
<feature type="compositionally biased region" description="Polar residues" evidence="1">
    <location>
        <begin position="222"/>
        <end position="240"/>
    </location>
</feature>
<evidence type="ECO:0000313" key="2">
    <source>
        <dbReference type="EMBL" id="KAF9445046.1"/>
    </source>
</evidence>
<accession>A0A9P5X817</accession>
<dbReference type="Gene3D" id="1.20.58.340">
    <property type="entry name" value="Magnesium transport protein CorA, transmembrane region"/>
    <property type="match status" value="1"/>
</dbReference>
<name>A0A9P5X817_9AGAR</name>
<reference evidence="2" key="1">
    <citation type="submission" date="2020-11" db="EMBL/GenBank/DDBJ databases">
        <authorList>
            <consortium name="DOE Joint Genome Institute"/>
            <person name="Ahrendt S."/>
            <person name="Riley R."/>
            <person name="Andreopoulos W."/>
            <person name="Labutti K."/>
            <person name="Pangilinan J."/>
            <person name="Ruiz-Duenas F.J."/>
            <person name="Barrasa J.M."/>
            <person name="Sanchez-Garcia M."/>
            <person name="Camarero S."/>
            <person name="Miyauchi S."/>
            <person name="Serrano A."/>
            <person name="Linde D."/>
            <person name="Babiker R."/>
            <person name="Drula E."/>
            <person name="Ayuso-Fernandez I."/>
            <person name="Pacheco R."/>
            <person name="Padilla G."/>
            <person name="Ferreira P."/>
            <person name="Barriuso J."/>
            <person name="Kellner H."/>
            <person name="Castanera R."/>
            <person name="Alfaro M."/>
            <person name="Ramirez L."/>
            <person name="Pisabarro A.G."/>
            <person name="Kuo A."/>
            <person name="Tritt A."/>
            <person name="Lipzen A."/>
            <person name="He G."/>
            <person name="Yan M."/>
            <person name="Ng V."/>
            <person name="Cullen D."/>
            <person name="Martin F."/>
            <person name="Rosso M.-N."/>
            <person name="Henrissat B."/>
            <person name="Hibbett D."/>
            <person name="Martinez A.T."/>
            <person name="Grigoriev I.V."/>
        </authorList>
    </citation>
    <scope>NUCLEOTIDE SEQUENCE</scope>
    <source>
        <strain evidence="2">MF-IS2</strain>
    </source>
</reference>
<dbReference type="AlphaFoldDB" id="A0A9P5X817"/>
<dbReference type="SUPFAM" id="SSF143865">
    <property type="entry name" value="CorA soluble domain-like"/>
    <property type="match status" value="1"/>
</dbReference>
<sequence length="466" mass="53166">MASPYIDVFEPDILSNNGDGVRIPTSPHRHAVPSAPWPWVDTSDGPGGLLSSPPPVPELCDHVCCDGECWRGYPESCFPTWARDQVRKSKILKAIEDYNSDEGCRLYHVDVGNDGVFTTPTETIITEDSIQLAWEYFVENNHRPNLRVRVMFIENLSGPVLQMLGTKYVFNVQPLFWSSSLNWLPSRYQEDARPGEGDHIMICLTFLRSIRKEPKDYDLDASDQSVHSTRPATSETTIDTQGPLHLSSSGHVLVQDLLSVYLIRSTEDSTIISYHPNLPLPTTTARELHQRIRAVGWNTYWQKIFCTSSDPTFVLLTFFWHAIYAWDEALEDLGSHITWLEENIVDQNEMKMTTEVHVIRAHQLRFSPLLDDFRKAVKFIMNTPNPAIESRDISEREQTGAMLSRECESLLDEIKRLSTSWTIYDKRVENAMNLMVNSRNILDSKRFQKMSKGESPGTYPVSIAVL</sequence>
<dbReference type="OrthoDB" id="3231000at2759"/>